<dbReference type="Proteomes" id="UP000240572">
    <property type="component" value="Unassembled WGS sequence"/>
</dbReference>
<dbReference type="CDD" id="cd02696">
    <property type="entry name" value="MurNAc-LAA"/>
    <property type="match status" value="1"/>
</dbReference>
<proteinExistence type="predicted"/>
<dbReference type="GO" id="GO:0008745">
    <property type="term" value="F:N-acetylmuramoyl-L-alanine amidase activity"/>
    <property type="evidence" value="ECO:0007669"/>
    <property type="project" value="UniProtKB-EC"/>
</dbReference>
<keyword evidence="6" id="KW-1185">Reference proteome</keyword>
<dbReference type="PANTHER" id="PTHR30404:SF0">
    <property type="entry name" value="N-ACETYLMURAMOYL-L-ALANINE AMIDASE AMIC"/>
    <property type="match status" value="1"/>
</dbReference>
<comment type="caution">
    <text evidence="5">The sequence shown here is derived from an EMBL/GenBank/DDBJ whole genome shotgun (WGS) entry which is preliminary data.</text>
</comment>
<feature type="domain" description="MurNAc-LAA" evidence="4">
    <location>
        <begin position="99"/>
        <end position="281"/>
    </location>
</feature>
<gene>
    <name evidence="5" type="ORF">B0I18_1011283</name>
</gene>
<evidence type="ECO:0000259" key="4">
    <source>
        <dbReference type="SMART" id="SM00646"/>
    </source>
</evidence>
<reference evidence="5 6" key="1">
    <citation type="submission" date="2018-03" db="EMBL/GenBank/DDBJ databases">
        <title>Genomic Encyclopedia of Type Strains, Phase III (KMG-III): the genomes of soil and plant-associated and newly described type strains.</title>
        <authorList>
            <person name="Whitman W."/>
        </authorList>
    </citation>
    <scope>NUCLEOTIDE SEQUENCE [LARGE SCALE GENOMIC DNA]</scope>
    <source>
        <strain evidence="5 6">CGMCC 1.12700</strain>
    </source>
</reference>
<evidence type="ECO:0000256" key="2">
    <source>
        <dbReference type="ARBA" id="ARBA00011901"/>
    </source>
</evidence>
<evidence type="ECO:0000313" key="6">
    <source>
        <dbReference type="Proteomes" id="UP000240572"/>
    </source>
</evidence>
<accession>A0A2P8DD32</accession>
<dbReference type="InterPro" id="IPR002508">
    <property type="entry name" value="MurNAc-LAA_cat"/>
</dbReference>
<evidence type="ECO:0000313" key="5">
    <source>
        <dbReference type="EMBL" id="PSK95119.1"/>
    </source>
</evidence>
<dbReference type="EC" id="3.5.1.28" evidence="2"/>
<dbReference type="Pfam" id="PF01520">
    <property type="entry name" value="Amidase_3"/>
    <property type="match status" value="1"/>
</dbReference>
<organism evidence="5 6">
    <name type="scientific">Taibaiella chishuiensis</name>
    <dbReference type="NCBI Taxonomy" id="1434707"/>
    <lineage>
        <taxon>Bacteria</taxon>
        <taxon>Pseudomonadati</taxon>
        <taxon>Bacteroidota</taxon>
        <taxon>Chitinophagia</taxon>
        <taxon>Chitinophagales</taxon>
        <taxon>Chitinophagaceae</taxon>
        <taxon>Taibaiella</taxon>
    </lineage>
</organism>
<dbReference type="RefSeq" id="WP_106521788.1">
    <property type="nucleotide sequence ID" value="NZ_PYGD01000001.1"/>
</dbReference>
<dbReference type="EMBL" id="PYGD01000001">
    <property type="protein sequence ID" value="PSK95119.1"/>
    <property type="molecule type" value="Genomic_DNA"/>
</dbReference>
<keyword evidence="3" id="KW-0378">Hydrolase</keyword>
<evidence type="ECO:0000256" key="1">
    <source>
        <dbReference type="ARBA" id="ARBA00001561"/>
    </source>
</evidence>
<dbReference type="GO" id="GO:0030288">
    <property type="term" value="C:outer membrane-bounded periplasmic space"/>
    <property type="evidence" value="ECO:0007669"/>
    <property type="project" value="TreeGrafter"/>
</dbReference>
<name>A0A2P8DD32_9BACT</name>
<evidence type="ECO:0000256" key="3">
    <source>
        <dbReference type="ARBA" id="ARBA00022801"/>
    </source>
</evidence>
<protein>
    <recommendedName>
        <fullName evidence="2">N-acetylmuramoyl-L-alanine amidase</fullName>
        <ecNumber evidence="2">3.5.1.28</ecNumber>
    </recommendedName>
</protein>
<dbReference type="Gene3D" id="3.40.630.40">
    <property type="entry name" value="Zn-dependent exopeptidases"/>
    <property type="match status" value="1"/>
</dbReference>
<dbReference type="SMART" id="SM00646">
    <property type="entry name" value="Ami_3"/>
    <property type="match status" value="1"/>
</dbReference>
<dbReference type="SUPFAM" id="SSF53187">
    <property type="entry name" value="Zn-dependent exopeptidases"/>
    <property type="match status" value="1"/>
</dbReference>
<dbReference type="InterPro" id="IPR050695">
    <property type="entry name" value="N-acetylmuramoyl_amidase_3"/>
</dbReference>
<dbReference type="OrthoDB" id="9806267at2"/>
<comment type="catalytic activity">
    <reaction evidence="1">
        <text>Hydrolyzes the link between N-acetylmuramoyl residues and L-amino acid residues in certain cell-wall glycopeptides.</text>
        <dbReference type="EC" id="3.5.1.28"/>
    </reaction>
</comment>
<dbReference type="PANTHER" id="PTHR30404">
    <property type="entry name" value="N-ACETYLMURAMOYL-L-ALANINE AMIDASE"/>
    <property type="match status" value="1"/>
</dbReference>
<dbReference type="GO" id="GO:0009253">
    <property type="term" value="P:peptidoglycan catabolic process"/>
    <property type="evidence" value="ECO:0007669"/>
    <property type="project" value="InterPro"/>
</dbReference>
<sequence length="289" mass="32125">MTAFPLRYIRLSCSFLFLILIFTGTHRLFAQSKKTVKKIVLDAGHGGKDPGARGKMSNEKDLTLGVVLKLGRILKDSLPQLQVVYTRNTDVFIELKERGNIANRASADLFLSVHVNSTAGRREHVQVGSRTVGKGRRKRKVPVYKTIIHRETATNGTETYVLGLSRNAEKEKAIGEYGETVSDEPGLLDESDPTTAMIVAQYSQAFLSKSVNFASKIQSNYTRTGRNDLGVKQMSLQVLANSAMPGVLTEIGFINNETEEEFLNSESGQQQIAMALFRAIRSYKYDIEK</sequence>
<dbReference type="AlphaFoldDB" id="A0A2P8DD32"/>